<evidence type="ECO:0000259" key="1">
    <source>
        <dbReference type="PROSITE" id="PS51186"/>
    </source>
</evidence>
<dbReference type="PROSITE" id="PS51186">
    <property type="entry name" value="GNAT"/>
    <property type="match status" value="1"/>
</dbReference>
<organism evidence="2 3">
    <name type="scientific">Entomomonas asaccharolytica</name>
    <dbReference type="NCBI Taxonomy" id="2785331"/>
    <lineage>
        <taxon>Bacteria</taxon>
        <taxon>Pseudomonadati</taxon>
        <taxon>Pseudomonadota</taxon>
        <taxon>Gammaproteobacteria</taxon>
        <taxon>Pseudomonadales</taxon>
        <taxon>Pseudomonadaceae</taxon>
        <taxon>Entomomonas</taxon>
    </lineage>
</organism>
<dbReference type="PANTHER" id="PTHR43072">
    <property type="entry name" value="N-ACETYLTRANSFERASE"/>
    <property type="match status" value="1"/>
</dbReference>
<evidence type="ECO:0000313" key="3">
    <source>
        <dbReference type="Proteomes" id="UP000595278"/>
    </source>
</evidence>
<evidence type="ECO:0000313" key="2">
    <source>
        <dbReference type="EMBL" id="QQP85893.1"/>
    </source>
</evidence>
<dbReference type="SUPFAM" id="SSF55729">
    <property type="entry name" value="Acyl-CoA N-acyltransferases (Nat)"/>
    <property type="match status" value="1"/>
</dbReference>
<dbReference type="AlphaFoldDB" id="A0A974RX63"/>
<protein>
    <submittedName>
        <fullName evidence="2">N-acetyltransferase</fullName>
    </submittedName>
</protein>
<dbReference type="InterPro" id="IPR016181">
    <property type="entry name" value="Acyl_CoA_acyltransferase"/>
</dbReference>
<dbReference type="GO" id="GO:0016747">
    <property type="term" value="F:acyltransferase activity, transferring groups other than amino-acyl groups"/>
    <property type="evidence" value="ECO:0007669"/>
    <property type="project" value="InterPro"/>
</dbReference>
<dbReference type="InterPro" id="IPR000182">
    <property type="entry name" value="GNAT_dom"/>
</dbReference>
<dbReference type="Proteomes" id="UP000595278">
    <property type="component" value="Chromosome"/>
</dbReference>
<dbReference type="PANTHER" id="PTHR43072:SF8">
    <property type="entry name" value="ACYLTRANSFERASE FABY-RELATED"/>
    <property type="match status" value="1"/>
</dbReference>
<feature type="domain" description="N-acetyltransferase" evidence="1">
    <location>
        <begin position="1"/>
        <end position="164"/>
    </location>
</feature>
<dbReference type="RefSeq" id="WP_201093074.1">
    <property type="nucleotide sequence ID" value="NZ_CP067393.1"/>
</dbReference>
<accession>A0A974RX63</accession>
<proteinExistence type="predicted"/>
<keyword evidence="3" id="KW-1185">Reference proteome</keyword>
<reference evidence="2 3" key="1">
    <citation type="submission" date="2021-01" db="EMBL/GenBank/DDBJ databases">
        <title>Entomomonas sp. F2A isolated from a house cricket (Acheta domesticus).</title>
        <authorList>
            <person name="Spergser J."/>
            <person name="Busse H.-J."/>
        </authorList>
    </citation>
    <scope>NUCLEOTIDE SEQUENCE [LARGE SCALE GENOMIC DNA]</scope>
    <source>
        <strain evidence="2 3">F2A</strain>
    </source>
</reference>
<dbReference type="CDD" id="cd04301">
    <property type="entry name" value="NAT_SF"/>
    <property type="match status" value="1"/>
</dbReference>
<name>A0A974RX63_9GAMM</name>
<dbReference type="Gene3D" id="3.40.630.30">
    <property type="match status" value="1"/>
</dbReference>
<sequence length="177" mass="19982">MIIRSCEFNDIPMITAIYAEAVINGTATFELEPPSELEMTKRREALLANNYPYLVADKDGIVVGYAYAGEYHKRPAFHGTVEDSIYIHQNFQGKGMGTELLKQLIVEATQRDFRQMIAVVGDSANHGSIALHKRQGFELIGTLHSVGWKHGRWLDTVIMQRPLGDADNYPYKKLNKL</sequence>
<gene>
    <name evidence="2" type="ORF">JHT90_01120</name>
</gene>
<dbReference type="Pfam" id="PF00583">
    <property type="entry name" value="Acetyltransf_1"/>
    <property type="match status" value="1"/>
</dbReference>
<dbReference type="KEGG" id="eaz:JHT90_01120"/>
<dbReference type="EMBL" id="CP067393">
    <property type="protein sequence ID" value="QQP85893.1"/>
    <property type="molecule type" value="Genomic_DNA"/>
</dbReference>